<dbReference type="OrthoDB" id="9995306at2759"/>
<accession>A0A9W4NVF9</accession>
<evidence type="ECO:0000313" key="1">
    <source>
        <dbReference type="EMBL" id="CAG8425572.1"/>
    </source>
</evidence>
<protein>
    <submittedName>
        <fullName evidence="1">Uncharacterized protein</fullName>
    </submittedName>
</protein>
<organism evidence="1 2">
    <name type="scientific">Penicillium salamii</name>
    <dbReference type="NCBI Taxonomy" id="1612424"/>
    <lineage>
        <taxon>Eukaryota</taxon>
        <taxon>Fungi</taxon>
        <taxon>Dikarya</taxon>
        <taxon>Ascomycota</taxon>
        <taxon>Pezizomycotina</taxon>
        <taxon>Eurotiomycetes</taxon>
        <taxon>Eurotiomycetidae</taxon>
        <taxon>Eurotiales</taxon>
        <taxon>Aspergillaceae</taxon>
        <taxon>Penicillium</taxon>
    </lineage>
</organism>
<comment type="caution">
    <text evidence="1">The sequence shown here is derived from an EMBL/GenBank/DDBJ whole genome shotgun (WGS) entry which is preliminary data.</text>
</comment>
<name>A0A9W4NVF9_9EURO</name>
<reference evidence="1" key="1">
    <citation type="submission" date="2021-07" db="EMBL/GenBank/DDBJ databases">
        <authorList>
            <person name="Branca A.L. A."/>
        </authorList>
    </citation>
    <scope>NUCLEOTIDE SEQUENCE</scope>
</reference>
<evidence type="ECO:0000313" key="2">
    <source>
        <dbReference type="Proteomes" id="UP001152646"/>
    </source>
</evidence>
<dbReference type="Proteomes" id="UP001152646">
    <property type="component" value="Unassembled WGS sequence"/>
</dbReference>
<gene>
    <name evidence="1" type="ORF">PSALAMII_LOCUS10686</name>
</gene>
<dbReference type="EMBL" id="CAJVPA010000252">
    <property type="protein sequence ID" value="CAG8425572.1"/>
    <property type="molecule type" value="Genomic_DNA"/>
</dbReference>
<sequence>MLGSTPLHRIVAKEETWEAAGELLKAGADRYAIAHNGKFPHEMVPDGPWAETKRSLIRFYMS</sequence>
<proteinExistence type="predicted"/>
<dbReference type="AlphaFoldDB" id="A0A9W4NVF9"/>